<dbReference type="EMBL" id="CP013070">
    <property type="protein sequence ID" value="APL93316.1"/>
    <property type="molecule type" value="Genomic_DNA"/>
</dbReference>
<dbReference type="InterPro" id="IPR036291">
    <property type="entry name" value="NAD(P)-bd_dom_sf"/>
</dbReference>
<protein>
    <submittedName>
        <fullName evidence="3">Oxidoreductase</fullName>
    </submittedName>
</protein>
<name>A0A1L5BKI3_SPHIB</name>
<proteinExistence type="inferred from homology"/>
<dbReference type="AlphaFoldDB" id="A0A1L5BKI3"/>
<dbReference type="KEGG" id="sinb:SIDU_01575"/>
<dbReference type="PROSITE" id="PS00061">
    <property type="entry name" value="ADH_SHORT"/>
    <property type="match status" value="1"/>
</dbReference>
<dbReference type="InterPro" id="IPR020904">
    <property type="entry name" value="Sc_DH/Rdtase_CS"/>
</dbReference>
<evidence type="ECO:0000313" key="3">
    <source>
        <dbReference type="EMBL" id="APL93316.1"/>
    </source>
</evidence>
<dbReference type="Gene3D" id="3.40.50.720">
    <property type="entry name" value="NAD(P)-binding Rossmann-like Domain"/>
    <property type="match status" value="1"/>
</dbReference>
<sequence length="269" mass="28724">MASQKFAIVTGASTGIGFELAHLAAQDGYDLLVVADEPLIHAAADDFRRHGVDVQAVESDLSTMEGVDRLITCTGGRRVDLLCANAGRGLGHAFLEQDVADWRRVIDTNIMGTVYLLQQILRPMVARNAGKVLVTGSIAGFMPGSFQAVYNGTKAFIDSFADAVRNEIKDADGVTITNLMPGPTETEFFDRAEMLDTKVGADEKDDPAKVARDGWDALMDGKAHIVSGWKNKLQAAAAHVTPAGVLAERHRKMAEPGTAEEVEASGRSG</sequence>
<reference evidence="3 4" key="1">
    <citation type="journal article" date="2012" name="J. Bacteriol.">
        <title>Genome sequence of Sphingobium indicum B90A, a hexachlorocyclohexane-degrading bacterium.</title>
        <authorList>
            <person name="Anand S."/>
            <person name="Sangwan N."/>
            <person name="Lata P."/>
            <person name="Kaur J."/>
            <person name="Dua A."/>
            <person name="Singh A.K."/>
            <person name="Verma M."/>
            <person name="Kaur J."/>
            <person name="Khurana J.P."/>
            <person name="Khurana P."/>
            <person name="Mathur S."/>
            <person name="Lal R."/>
        </authorList>
    </citation>
    <scope>NUCLEOTIDE SEQUENCE [LARGE SCALE GENOMIC DNA]</scope>
    <source>
        <strain evidence="4">DSM 16412 / CCM 7286 / MTCC 6364 / B90A</strain>
    </source>
</reference>
<evidence type="ECO:0000256" key="1">
    <source>
        <dbReference type="ARBA" id="ARBA00006484"/>
    </source>
</evidence>
<evidence type="ECO:0000313" key="4">
    <source>
        <dbReference type="Proteomes" id="UP000004550"/>
    </source>
</evidence>
<accession>A0A1L5BKI3</accession>
<dbReference type="GO" id="GO:0016491">
    <property type="term" value="F:oxidoreductase activity"/>
    <property type="evidence" value="ECO:0007669"/>
    <property type="project" value="UniProtKB-KW"/>
</dbReference>
<gene>
    <name evidence="3" type="ORF">SIDU_01575</name>
</gene>
<dbReference type="InterPro" id="IPR002347">
    <property type="entry name" value="SDR_fam"/>
</dbReference>
<dbReference type="GO" id="GO:0016020">
    <property type="term" value="C:membrane"/>
    <property type="evidence" value="ECO:0007669"/>
    <property type="project" value="TreeGrafter"/>
</dbReference>
<dbReference type="RefSeq" id="WP_007683716.1">
    <property type="nucleotide sequence ID" value="NZ_CP013070.1"/>
</dbReference>
<organism evidence="3 4">
    <name type="scientific">Sphingobium indicum (strain DSM 16412 / CCM 7286 / MTCC 6364 / B90A)</name>
    <dbReference type="NCBI Taxonomy" id="861109"/>
    <lineage>
        <taxon>Bacteria</taxon>
        <taxon>Pseudomonadati</taxon>
        <taxon>Pseudomonadota</taxon>
        <taxon>Alphaproteobacteria</taxon>
        <taxon>Sphingomonadales</taxon>
        <taxon>Sphingomonadaceae</taxon>
        <taxon>Sphingobium</taxon>
    </lineage>
</organism>
<comment type="similarity">
    <text evidence="1">Belongs to the short-chain dehydrogenases/reductases (SDR) family.</text>
</comment>
<evidence type="ECO:0000256" key="2">
    <source>
        <dbReference type="ARBA" id="ARBA00023002"/>
    </source>
</evidence>
<dbReference type="Pfam" id="PF00106">
    <property type="entry name" value="adh_short"/>
    <property type="match status" value="1"/>
</dbReference>
<dbReference type="PANTHER" id="PTHR44196:SF2">
    <property type="entry name" value="SHORT-CHAIN DEHYDROGENASE-RELATED"/>
    <property type="match status" value="1"/>
</dbReference>
<keyword evidence="2" id="KW-0560">Oxidoreductase</keyword>
<dbReference type="Proteomes" id="UP000004550">
    <property type="component" value="Chromosome"/>
</dbReference>
<dbReference type="PRINTS" id="PR00081">
    <property type="entry name" value="GDHRDH"/>
</dbReference>
<dbReference type="SUPFAM" id="SSF51735">
    <property type="entry name" value="NAD(P)-binding Rossmann-fold domains"/>
    <property type="match status" value="1"/>
</dbReference>
<dbReference type="PANTHER" id="PTHR44196">
    <property type="entry name" value="DEHYDROGENASE/REDUCTASE SDR FAMILY MEMBER 7B"/>
    <property type="match status" value="1"/>
</dbReference>
<dbReference type="CDD" id="cd05233">
    <property type="entry name" value="SDR_c"/>
    <property type="match status" value="1"/>
</dbReference>